<dbReference type="Pfam" id="PF00135">
    <property type="entry name" value="COesterase"/>
    <property type="match status" value="1"/>
</dbReference>
<name>B6QJD9_TALMQ</name>
<dbReference type="GO" id="GO:0016787">
    <property type="term" value="F:hydrolase activity"/>
    <property type="evidence" value="ECO:0007669"/>
    <property type="project" value="UniProtKB-KW"/>
</dbReference>
<proteinExistence type="inferred from homology"/>
<evidence type="ECO:0000259" key="4">
    <source>
        <dbReference type="Pfam" id="PF00135"/>
    </source>
</evidence>
<dbReference type="PROSITE" id="PS00941">
    <property type="entry name" value="CARBOXYLESTERASE_B_2"/>
    <property type="match status" value="1"/>
</dbReference>
<reference evidence="6" key="1">
    <citation type="journal article" date="2015" name="Genome Announc.">
        <title>Genome sequence of the AIDS-associated pathogen Penicillium marneffei (ATCC18224) and its near taxonomic relative Talaromyces stipitatus (ATCC10500).</title>
        <authorList>
            <person name="Nierman W.C."/>
            <person name="Fedorova-Abrams N.D."/>
            <person name="Andrianopoulos A."/>
        </authorList>
    </citation>
    <scope>NUCLEOTIDE SEQUENCE [LARGE SCALE GENOMIC DNA]</scope>
    <source>
        <strain evidence="6">ATCC 18224 / CBS 334.59 / QM 7333</strain>
    </source>
</reference>
<dbReference type="InterPro" id="IPR002018">
    <property type="entry name" value="CarbesteraseB"/>
</dbReference>
<dbReference type="Proteomes" id="UP000001294">
    <property type="component" value="Unassembled WGS sequence"/>
</dbReference>
<dbReference type="SUPFAM" id="SSF53474">
    <property type="entry name" value="alpha/beta-Hydrolases"/>
    <property type="match status" value="1"/>
</dbReference>
<sequence>MTVWTTKKKYIFLLFVVAWLSWKHASHFLAIFVPQYGQSRTGLPKASTRNGTYTGLRNEHFAQDFFLGMRYALPPTGDLRFNVPHPLNVSWTGSKNAQSYGPHCLSYGSDRSKFRQSEDCLTINVVRPHIGSPGLLPVGVYFYGGGNTGGGSSDPRYNLSFIVSKATAMNKPFIAVSFNYRSSIWGFISGNQVSGTGNTNLGLRDQRLALHWIQENIEAFGGNPSKVTIWGGSSGASSVGVHLIAFGGRDDNLFRAAIMQSGSPLVETALPGFAAQNAYRELTQLTGCSQTEDTLQCLRDVPPDDLDFIVESLSEDNPLILDALSLPTLDGDIIKAFPSLLLQAAAFVRVPIIIGTTTNEGSSFVPGDLEGPENLERYLAREFITIPQPTLKWFAEVIKGAWLLPNVVVQNLLSLYPPPQSDIKSLDFAEGLDNAIFFQAAELLGDLVLIASHRLTCETFSKHAKCFSFRFDALASGGDTVLGAASGVTHGAEIGPVFQNTDGFGFKRNPFLNQSQCYFKMSELMGEMWINFITDMNPNGSSERSIDDIIWPAYDLQSPLNMVFGDPIPWRTEMDTRRSEAVRYINRINSGVMGR</sequence>
<dbReference type="VEuPathDB" id="FungiDB:PMAA_090830"/>
<dbReference type="PhylomeDB" id="B6QJD9"/>
<dbReference type="EC" id="3.1.1.-" evidence="3"/>
<evidence type="ECO:0000313" key="6">
    <source>
        <dbReference type="Proteomes" id="UP000001294"/>
    </source>
</evidence>
<dbReference type="InterPro" id="IPR029058">
    <property type="entry name" value="AB_hydrolase_fold"/>
</dbReference>
<dbReference type="ESTHER" id="penma-b6qjd9">
    <property type="family name" value="Fungal_carboxylesterase_lipase"/>
</dbReference>
<dbReference type="InterPro" id="IPR019826">
    <property type="entry name" value="Carboxylesterase_B_AS"/>
</dbReference>
<protein>
    <recommendedName>
        <fullName evidence="3">Carboxylic ester hydrolase</fullName>
        <ecNumber evidence="3">3.1.1.-</ecNumber>
    </recommendedName>
</protein>
<evidence type="ECO:0000256" key="2">
    <source>
        <dbReference type="ARBA" id="ARBA00022801"/>
    </source>
</evidence>
<dbReference type="Gene3D" id="3.40.50.1820">
    <property type="entry name" value="alpha/beta hydrolase"/>
    <property type="match status" value="1"/>
</dbReference>
<evidence type="ECO:0000256" key="1">
    <source>
        <dbReference type="ARBA" id="ARBA00005964"/>
    </source>
</evidence>
<dbReference type="InterPro" id="IPR050309">
    <property type="entry name" value="Type-B_Carboxylest/Lipase"/>
</dbReference>
<dbReference type="HOGENOM" id="CLU_006586_10_6_1"/>
<keyword evidence="2 3" id="KW-0378">Hydrolase</keyword>
<dbReference type="PROSITE" id="PS00122">
    <property type="entry name" value="CARBOXYLESTERASE_B_1"/>
    <property type="match status" value="1"/>
</dbReference>
<dbReference type="EMBL" id="DS995902">
    <property type="protein sequence ID" value="EEA22454.1"/>
    <property type="molecule type" value="Genomic_DNA"/>
</dbReference>
<dbReference type="PANTHER" id="PTHR11559">
    <property type="entry name" value="CARBOXYLESTERASE"/>
    <property type="match status" value="1"/>
</dbReference>
<dbReference type="AlphaFoldDB" id="B6QJD9"/>
<keyword evidence="6" id="KW-1185">Reference proteome</keyword>
<feature type="domain" description="Carboxylesterase type B" evidence="4">
    <location>
        <begin position="47"/>
        <end position="558"/>
    </location>
</feature>
<dbReference type="InterPro" id="IPR019819">
    <property type="entry name" value="Carboxylesterase_B_CS"/>
</dbReference>
<evidence type="ECO:0000313" key="5">
    <source>
        <dbReference type="EMBL" id="EEA22454.1"/>
    </source>
</evidence>
<accession>B6QJD9</accession>
<comment type="similarity">
    <text evidence="1 3">Belongs to the type-B carboxylesterase/lipase family.</text>
</comment>
<organism evidence="5 6">
    <name type="scientific">Talaromyces marneffei (strain ATCC 18224 / CBS 334.59 / QM 7333)</name>
    <name type="common">Penicillium marneffei</name>
    <dbReference type="NCBI Taxonomy" id="441960"/>
    <lineage>
        <taxon>Eukaryota</taxon>
        <taxon>Fungi</taxon>
        <taxon>Dikarya</taxon>
        <taxon>Ascomycota</taxon>
        <taxon>Pezizomycotina</taxon>
        <taxon>Eurotiomycetes</taxon>
        <taxon>Eurotiomycetidae</taxon>
        <taxon>Eurotiales</taxon>
        <taxon>Trichocomaceae</taxon>
        <taxon>Talaromyces</taxon>
        <taxon>Talaromyces sect. Talaromyces</taxon>
    </lineage>
</organism>
<evidence type="ECO:0000256" key="3">
    <source>
        <dbReference type="RuleBase" id="RU361235"/>
    </source>
</evidence>
<gene>
    <name evidence="5" type="ORF">PMAA_090830</name>
</gene>